<dbReference type="SUPFAM" id="SSF53335">
    <property type="entry name" value="S-adenosyl-L-methionine-dependent methyltransferases"/>
    <property type="match status" value="1"/>
</dbReference>
<feature type="domain" description="Methyltransferase" evidence="1">
    <location>
        <begin position="43"/>
        <end position="133"/>
    </location>
</feature>
<dbReference type="Gene3D" id="3.40.50.150">
    <property type="entry name" value="Vaccinia Virus protein VP39"/>
    <property type="match status" value="1"/>
</dbReference>
<dbReference type="Pfam" id="PF13649">
    <property type="entry name" value="Methyltransf_25"/>
    <property type="match status" value="1"/>
</dbReference>
<dbReference type="GO" id="GO:0008168">
    <property type="term" value="F:methyltransferase activity"/>
    <property type="evidence" value="ECO:0007669"/>
    <property type="project" value="UniProtKB-KW"/>
</dbReference>
<dbReference type="EMBL" id="CP009933">
    <property type="protein sequence ID" value="AKA70309.1"/>
    <property type="molecule type" value="Genomic_DNA"/>
</dbReference>
<dbReference type="AlphaFoldDB" id="A0A0E3MA81"/>
<evidence type="ECO:0000313" key="2">
    <source>
        <dbReference type="EMBL" id="AKA70309.1"/>
    </source>
</evidence>
<keyword evidence="3" id="KW-1185">Reference proteome</keyword>
<gene>
    <name evidence="2" type="ORF">CSCA_3184</name>
</gene>
<reference evidence="2 3" key="1">
    <citation type="journal article" date="2015" name="J. Biotechnol.">
        <title>Complete genome sequence of a malodorant-producing acetogen, Clostridium scatologenes ATCC 25775(T).</title>
        <authorList>
            <person name="Zhu Z."/>
            <person name="Guo T."/>
            <person name="Zheng H."/>
            <person name="Song T."/>
            <person name="Ouyang P."/>
            <person name="Xie J."/>
        </authorList>
    </citation>
    <scope>NUCLEOTIDE SEQUENCE [LARGE SCALE GENOMIC DNA]</scope>
    <source>
        <strain evidence="2 3">ATCC 25775</strain>
    </source>
</reference>
<dbReference type="STRING" id="1548.CSCA_3184"/>
<dbReference type="GO" id="GO:0032259">
    <property type="term" value="P:methylation"/>
    <property type="evidence" value="ECO:0007669"/>
    <property type="project" value="UniProtKB-KW"/>
</dbReference>
<dbReference type="CDD" id="cd02440">
    <property type="entry name" value="AdoMet_MTases"/>
    <property type="match status" value="1"/>
</dbReference>
<dbReference type="KEGG" id="csq:CSCA_3184"/>
<dbReference type="InterPro" id="IPR041698">
    <property type="entry name" value="Methyltransf_25"/>
</dbReference>
<protein>
    <submittedName>
        <fullName evidence="2">Type 11 methyltransferase</fullName>
    </submittedName>
</protein>
<dbReference type="Proteomes" id="UP000033115">
    <property type="component" value="Chromosome"/>
</dbReference>
<dbReference type="InterPro" id="IPR029063">
    <property type="entry name" value="SAM-dependent_MTases_sf"/>
</dbReference>
<evidence type="ECO:0000313" key="3">
    <source>
        <dbReference type="Proteomes" id="UP000033115"/>
    </source>
</evidence>
<name>A0A0E3MA81_CLOSL</name>
<keyword evidence="2" id="KW-0489">Methyltransferase</keyword>
<keyword evidence="2" id="KW-0808">Transferase</keyword>
<sequence length="133" mass="15657">MEQKEVFLKSEGDKWFERNKECLNGVPKPYEFYKIYIKPGFKILEIGCSCGHDLDYFQQYYNCKCYGIDPSKDAVEEGKEKYTNLNLKVGTSDKLEFEDECFDFVIFGFCLYLVDRKFLLKTICEADRVLKNG</sequence>
<evidence type="ECO:0000259" key="1">
    <source>
        <dbReference type="Pfam" id="PF13649"/>
    </source>
</evidence>
<accession>A0A0E3MA81</accession>
<dbReference type="PANTHER" id="PTHR42912:SF80">
    <property type="entry name" value="METHYLTRANSFERASE DOMAIN-CONTAINING PROTEIN"/>
    <property type="match status" value="1"/>
</dbReference>
<dbReference type="HOGENOM" id="CLU_1903055_0_0_9"/>
<dbReference type="RefSeq" id="WP_029162518.1">
    <property type="nucleotide sequence ID" value="NZ_CP009933.1"/>
</dbReference>
<dbReference type="InterPro" id="IPR050508">
    <property type="entry name" value="Methyltransf_Superfamily"/>
</dbReference>
<dbReference type="PANTHER" id="PTHR42912">
    <property type="entry name" value="METHYLTRANSFERASE"/>
    <property type="match status" value="1"/>
</dbReference>
<organism evidence="2 3">
    <name type="scientific">Clostridium scatologenes</name>
    <dbReference type="NCBI Taxonomy" id="1548"/>
    <lineage>
        <taxon>Bacteria</taxon>
        <taxon>Bacillati</taxon>
        <taxon>Bacillota</taxon>
        <taxon>Clostridia</taxon>
        <taxon>Eubacteriales</taxon>
        <taxon>Clostridiaceae</taxon>
        <taxon>Clostridium</taxon>
    </lineage>
</organism>
<proteinExistence type="predicted"/>